<protein>
    <recommendedName>
        <fullName evidence="4">HTH CENPB-type domain-containing protein</fullName>
    </recommendedName>
</protein>
<sequence length="1191" mass="133764">MRCAHPEEHLQAQEKRKQDLDLLPPGHNVCAAEKHAFQVIPLTDMQHVSCLLKQPAGADVDLFHKTASDMLTKARAVDHPDGWLNKLPWAHVKNTAANNLASAIIKYRWTMALLGHVYANKIMQPENNDRAAGSDNSRNHYGEGKIRTVSSNTPFKKQRRASHWNQIKTVRAAAQTFDVPRSTLRDRRAGKLARRDCQPNSKKLTKLEEEVIISHILDLDLRGFSPTYAAVRDMADRLLAARGAGTVGIHWPRNFVKRTDSLTTRFNRAYDRQRALCEDPVLIKSWFELIEQTKAKYGICDEDVYNFDEAGFLMGKITTQLVVTASERRGRPKAVQPGNREWVTFIAAVNAAGWSIPPFLIFTGKYHLSAWYEEAEIPRDWAVAVSKNGWTTNELGVEWLKHFVKHTEGKVVGARRLLILDGHESHQSLEFQELCKDNNIYTLCMPPHSSHLLQPLDVGCFSPLKRAYSREVESLIRNHINHITKLEFLPAFKAAFDQSFTAANICSAFRGAGLIPLQPDTVLSKLDVQLRTPTPPAALTEALWQACTPSNVRELEAQSTLISNRVRRHKSSSPASIIAAISQLKKGAEIMMLSAELMRDRIASLEKANEAATKRRQRKKKRIQKQGVLTKGAGEDIIAQREADEQIACEERQGGERLGISRQALARCKEADIQLAISSINTKQIQSNRSAAAVYNVSEATLRRRRAGMAARRDCQPNSKKLTKLEEEVIVNHILDLDLRGFSPTYAAVRDMADRLLTARGAGQVGVHWPRNFVKRTDSLTTRFNRAYDRQRALCEDPALIKSWFELVEQTKAKYGICDEDVYNFDEAGFSMGKITTQLVVTASERRARPKAIQPGGREWVTFIAGINAAGWSIPPFLIFTGKYHLSAWYEEAEIPRDWAIAVSDNGWTTNELGVEWLKHFIKHTDGKVVGARRLLILDGHESHQSLGFQELCKQNNIYTLCMPPHSSHLLQPLDVGCFSPLKRAYSREVESLIRHHINHITKLEFLPAFKAAFDQSFTSANICSAFRGAGLVPLQPDAVLSKLDVQLRTPTTPTLPALAEALWQACTPSNVRELEAQSTLISNRVRRHKSSSPASIIAAISQLKKGAEIMILSAELMRDRIASLERANTVVSERRKRKKKRIQKRGVLIKGAGEDIIAQREANEQIAYEERQGGERSDVSRQALARCTST</sequence>
<dbReference type="OrthoDB" id="3691787at2759"/>
<feature type="region of interest" description="Disordered" evidence="3">
    <location>
        <begin position="127"/>
        <end position="162"/>
    </location>
</feature>
<evidence type="ECO:0000259" key="4">
    <source>
        <dbReference type="PROSITE" id="PS51253"/>
    </source>
</evidence>
<gene>
    <name evidence="5" type="ORF">yc1106_06632</name>
</gene>
<dbReference type="VEuPathDB" id="FungiDB:yc1106_06632"/>
<evidence type="ECO:0000256" key="2">
    <source>
        <dbReference type="SAM" id="Coils"/>
    </source>
</evidence>
<dbReference type="EMBL" id="CP089277">
    <property type="protein sequence ID" value="USP79358.1"/>
    <property type="molecule type" value="Genomic_DNA"/>
</dbReference>
<dbReference type="AlphaFoldDB" id="A0A9Q9DT30"/>
<evidence type="ECO:0000256" key="1">
    <source>
        <dbReference type="ARBA" id="ARBA00023125"/>
    </source>
</evidence>
<feature type="compositionally biased region" description="Basic and acidic residues" evidence="3">
    <location>
        <begin position="1171"/>
        <end position="1180"/>
    </location>
</feature>
<dbReference type="SUPFAM" id="SSF46689">
    <property type="entry name" value="Homeodomain-like"/>
    <property type="match status" value="1"/>
</dbReference>
<keyword evidence="2" id="KW-0175">Coiled coil</keyword>
<dbReference type="PANTHER" id="PTHR19303:SF62">
    <property type="entry name" value="HTH CENPB-TYPE DOMAIN-CONTAINING PROTEIN-RELATED"/>
    <property type="match status" value="1"/>
</dbReference>
<feature type="domain" description="HTH CENPB-type" evidence="4">
    <location>
        <begin position="196"/>
        <end position="265"/>
    </location>
</feature>
<name>A0A9Q9DT30_CURCL</name>
<dbReference type="InterPro" id="IPR009057">
    <property type="entry name" value="Homeodomain-like_sf"/>
</dbReference>
<organism evidence="5 6">
    <name type="scientific">Curvularia clavata</name>
    <dbReference type="NCBI Taxonomy" id="95742"/>
    <lineage>
        <taxon>Eukaryota</taxon>
        <taxon>Fungi</taxon>
        <taxon>Dikarya</taxon>
        <taxon>Ascomycota</taxon>
        <taxon>Pezizomycotina</taxon>
        <taxon>Dothideomycetes</taxon>
        <taxon>Pleosporomycetidae</taxon>
        <taxon>Pleosporales</taxon>
        <taxon>Pleosporineae</taxon>
        <taxon>Pleosporaceae</taxon>
        <taxon>Curvularia</taxon>
    </lineage>
</organism>
<feature type="domain" description="HTH CENPB-type" evidence="4">
    <location>
        <begin position="714"/>
        <end position="783"/>
    </location>
</feature>
<feature type="coiled-coil region" evidence="2">
    <location>
        <begin position="595"/>
        <end position="622"/>
    </location>
</feature>
<dbReference type="InterPro" id="IPR006600">
    <property type="entry name" value="HTH_CenpB_DNA-bd_dom"/>
</dbReference>
<dbReference type="SMART" id="SM00674">
    <property type="entry name" value="CENPB"/>
    <property type="match status" value="2"/>
</dbReference>
<dbReference type="Proteomes" id="UP001056012">
    <property type="component" value="Chromosome 4"/>
</dbReference>
<dbReference type="InterPro" id="IPR050863">
    <property type="entry name" value="CenT-Element_Derived"/>
</dbReference>
<dbReference type="InterPro" id="IPR036397">
    <property type="entry name" value="RNaseH_sf"/>
</dbReference>
<reference evidence="5" key="1">
    <citation type="submission" date="2021-12" db="EMBL/GenBank/DDBJ databases">
        <title>Curvularia clavata genome.</title>
        <authorList>
            <person name="Cao Y."/>
        </authorList>
    </citation>
    <scope>NUCLEOTIDE SEQUENCE</scope>
    <source>
        <strain evidence="5">Yc1106</strain>
    </source>
</reference>
<dbReference type="Gene3D" id="3.30.420.10">
    <property type="entry name" value="Ribonuclease H-like superfamily/Ribonuclease H"/>
    <property type="match status" value="2"/>
</dbReference>
<evidence type="ECO:0000256" key="3">
    <source>
        <dbReference type="SAM" id="MobiDB-lite"/>
    </source>
</evidence>
<keyword evidence="6" id="KW-1185">Reference proteome</keyword>
<dbReference type="PROSITE" id="PS51253">
    <property type="entry name" value="HTH_CENPB"/>
    <property type="match status" value="2"/>
</dbReference>
<accession>A0A9Q9DT30</accession>
<feature type="compositionally biased region" description="Basic and acidic residues" evidence="3">
    <location>
        <begin position="137"/>
        <end position="146"/>
    </location>
</feature>
<dbReference type="PANTHER" id="PTHR19303">
    <property type="entry name" value="TRANSPOSON"/>
    <property type="match status" value="1"/>
</dbReference>
<dbReference type="InterPro" id="IPR004875">
    <property type="entry name" value="DDE_SF_endonuclease_dom"/>
</dbReference>
<evidence type="ECO:0000313" key="5">
    <source>
        <dbReference type="EMBL" id="USP79358.1"/>
    </source>
</evidence>
<feature type="region of interest" description="Disordered" evidence="3">
    <location>
        <begin position="1171"/>
        <end position="1191"/>
    </location>
</feature>
<dbReference type="GO" id="GO:0003677">
    <property type="term" value="F:DNA binding"/>
    <property type="evidence" value="ECO:0007669"/>
    <property type="project" value="UniProtKB-KW"/>
</dbReference>
<proteinExistence type="predicted"/>
<keyword evidence="1" id="KW-0238">DNA-binding</keyword>
<dbReference type="Pfam" id="PF03184">
    <property type="entry name" value="DDE_1"/>
    <property type="match status" value="2"/>
</dbReference>
<dbReference type="GO" id="GO:0005634">
    <property type="term" value="C:nucleus"/>
    <property type="evidence" value="ECO:0007669"/>
    <property type="project" value="TreeGrafter"/>
</dbReference>
<evidence type="ECO:0000313" key="6">
    <source>
        <dbReference type="Proteomes" id="UP001056012"/>
    </source>
</evidence>